<dbReference type="EMBL" id="MQTW01000093">
    <property type="protein sequence ID" value="RYC86222.1"/>
    <property type="molecule type" value="Genomic_DNA"/>
</dbReference>
<dbReference type="Proteomes" id="UP000290540">
    <property type="component" value="Unassembled WGS sequence"/>
</dbReference>
<evidence type="ECO:0000313" key="2">
    <source>
        <dbReference type="EMBL" id="RYC86222.1"/>
    </source>
</evidence>
<accession>A0A4Q2VG72</accession>
<organism evidence="2 3">
    <name type="scientific">Fusarium oxysporum f. sp. narcissi</name>
    <dbReference type="NCBI Taxonomy" id="451672"/>
    <lineage>
        <taxon>Eukaryota</taxon>
        <taxon>Fungi</taxon>
        <taxon>Dikarya</taxon>
        <taxon>Ascomycota</taxon>
        <taxon>Pezizomycotina</taxon>
        <taxon>Sordariomycetes</taxon>
        <taxon>Hypocreomycetidae</taxon>
        <taxon>Hypocreales</taxon>
        <taxon>Nectriaceae</taxon>
        <taxon>Fusarium</taxon>
        <taxon>Fusarium oxysporum species complex</taxon>
    </lineage>
</organism>
<evidence type="ECO:0000313" key="3">
    <source>
        <dbReference type="Proteomes" id="UP000290540"/>
    </source>
</evidence>
<dbReference type="AlphaFoldDB" id="A0A4Q2VG72"/>
<sequence>MDRGAAESPGAHQLEASRVSDTTQLLGTGALGTEDKRHEA</sequence>
<name>A0A4Q2VG72_FUSOX</name>
<protein>
    <submittedName>
        <fullName evidence="2">Uncharacterized protein</fullName>
    </submittedName>
</protein>
<comment type="caution">
    <text evidence="2">The sequence shown here is derived from an EMBL/GenBank/DDBJ whole genome shotgun (WGS) entry which is preliminary data.</text>
</comment>
<gene>
    <name evidence="2" type="ORF">BFJ63_vAg10865</name>
</gene>
<feature type="region of interest" description="Disordered" evidence="1">
    <location>
        <begin position="1"/>
        <end position="40"/>
    </location>
</feature>
<evidence type="ECO:0000256" key="1">
    <source>
        <dbReference type="SAM" id="MobiDB-lite"/>
    </source>
</evidence>
<feature type="compositionally biased region" description="Low complexity" evidence="1">
    <location>
        <begin position="22"/>
        <end position="32"/>
    </location>
</feature>
<reference evidence="2 3" key="1">
    <citation type="submission" date="2016-12" db="EMBL/GenBank/DDBJ databases">
        <title>Draft genome sequence of Fusarium oxysporum causing rot on Narcissus.</title>
        <authorList>
            <person name="Armitage A.D."/>
            <person name="Taylor A."/>
            <person name="Clarkson J.P."/>
            <person name="Harrison R.J."/>
            <person name="Jackson A.C."/>
        </authorList>
    </citation>
    <scope>NUCLEOTIDE SEQUENCE [LARGE SCALE GENOMIC DNA]</scope>
    <source>
        <strain evidence="2 3">N139</strain>
    </source>
</reference>
<proteinExistence type="predicted"/>